<evidence type="ECO:0000313" key="2">
    <source>
        <dbReference type="Proteomes" id="UP000789702"/>
    </source>
</evidence>
<feature type="non-terminal residue" evidence="1">
    <location>
        <position position="1"/>
    </location>
</feature>
<proteinExistence type="predicted"/>
<dbReference type="EMBL" id="CAJVPU010022270">
    <property type="protein sequence ID" value="CAG8684856.1"/>
    <property type="molecule type" value="Genomic_DNA"/>
</dbReference>
<protein>
    <submittedName>
        <fullName evidence="1">10705_t:CDS:1</fullName>
    </submittedName>
</protein>
<organism evidence="1 2">
    <name type="scientific">Dentiscutata heterogama</name>
    <dbReference type="NCBI Taxonomy" id="1316150"/>
    <lineage>
        <taxon>Eukaryota</taxon>
        <taxon>Fungi</taxon>
        <taxon>Fungi incertae sedis</taxon>
        <taxon>Mucoromycota</taxon>
        <taxon>Glomeromycotina</taxon>
        <taxon>Glomeromycetes</taxon>
        <taxon>Diversisporales</taxon>
        <taxon>Gigasporaceae</taxon>
        <taxon>Dentiscutata</taxon>
    </lineage>
</organism>
<sequence>PEDYSPALRFFNNGVPGLGLLTSPFPNPGESTGRRFVIEEYQRKLEYRESVSEALESGNKSTQSRGIVTLSEMGSENCKENTNPKTDKEGDDKFWYSYDDDETVITQEEEDRCHEISEEKEVFMIKIENEDEQKEDIEVENIIPGPSERTPNEINGQAWTQSMTPLYFRKITDDCHKLKHFALEVINRGKTIYLMEQFGYRLIAHDLRNLLILKEWIIASTQRELAQREYLMATGIDL</sequence>
<reference evidence="1" key="1">
    <citation type="submission" date="2021-06" db="EMBL/GenBank/DDBJ databases">
        <authorList>
            <person name="Kallberg Y."/>
            <person name="Tangrot J."/>
            <person name="Rosling A."/>
        </authorList>
    </citation>
    <scope>NUCLEOTIDE SEQUENCE</scope>
    <source>
        <strain evidence="1">IL203A</strain>
    </source>
</reference>
<name>A0ACA9P5K2_9GLOM</name>
<gene>
    <name evidence="1" type="ORF">DHETER_LOCUS10852</name>
</gene>
<keyword evidence="2" id="KW-1185">Reference proteome</keyword>
<dbReference type="Proteomes" id="UP000789702">
    <property type="component" value="Unassembled WGS sequence"/>
</dbReference>
<evidence type="ECO:0000313" key="1">
    <source>
        <dbReference type="EMBL" id="CAG8684856.1"/>
    </source>
</evidence>
<comment type="caution">
    <text evidence="1">The sequence shown here is derived from an EMBL/GenBank/DDBJ whole genome shotgun (WGS) entry which is preliminary data.</text>
</comment>
<feature type="non-terminal residue" evidence="1">
    <location>
        <position position="238"/>
    </location>
</feature>
<accession>A0ACA9P5K2</accession>